<evidence type="ECO:0000256" key="2">
    <source>
        <dbReference type="ARBA" id="ARBA00022628"/>
    </source>
</evidence>
<dbReference type="Gene3D" id="3.20.70.20">
    <property type="match status" value="1"/>
</dbReference>
<reference evidence="9 10" key="1">
    <citation type="journal article" date="2018" name="Nat. Biotechnol.">
        <title>A standardized bacterial taxonomy based on genome phylogeny substantially revises the tree of life.</title>
        <authorList>
            <person name="Parks D.H."/>
            <person name="Chuvochina M."/>
            <person name="Waite D.W."/>
            <person name="Rinke C."/>
            <person name="Skarshewski A."/>
            <person name="Chaumeil P.A."/>
            <person name="Hugenholtz P."/>
        </authorList>
    </citation>
    <scope>NUCLEOTIDE SEQUENCE [LARGE SCALE GENOMIC DNA]</scope>
    <source>
        <strain evidence="9">UBA8733</strain>
    </source>
</reference>
<keyword evidence="2" id="KW-0846">Cobalamin</keyword>
<organism evidence="9 10">
    <name type="scientific">Hyphomonas adhaerens</name>
    <dbReference type="NCBI Taxonomy" id="81029"/>
    <lineage>
        <taxon>Bacteria</taxon>
        <taxon>Pseudomonadati</taxon>
        <taxon>Pseudomonadota</taxon>
        <taxon>Alphaproteobacteria</taxon>
        <taxon>Hyphomonadales</taxon>
        <taxon>Hyphomonadaceae</taxon>
        <taxon>Hyphomonas</taxon>
    </lineage>
</organism>
<dbReference type="GO" id="GO:0004748">
    <property type="term" value="F:ribonucleoside-diphosphate reductase activity, thioredoxin disulfide as acceptor"/>
    <property type="evidence" value="ECO:0007669"/>
    <property type="project" value="UniProtKB-EC"/>
</dbReference>
<evidence type="ECO:0000256" key="3">
    <source>
        <dbReference type="ARBA" id="ARBA00023002"/>
    </source>
</evidence>
<evidence type="ECO:0000256" key="1">
    <source>
        <dbReference type="ARBA" id="ARBA00001922"/>
    </source>
</evidence>
<comment type="function">
    <text evidence="6">Provides the precursors necessary for DNA synthesis. Catalyzes the biosynthesis of deoxyribonucleotides from the corresponding ribonucleotides.</text>
</comment>
<protein>
    <recommendedName>
        <fullName evidence="6">Ribonucleoside-diphosphate reductase</fullName>
        <ecNumber evidence="6">1.17.4.1</ecNumber>
    </recommendedName>
</protein>
<evidence type="ECO:0000259" key="7">
    <source>
        <dbReference type="Pfam" id="PF00317"/>
    </source>
</evidence>
<comment type="caution">
    <text evidence="9">The sequence shown here is derived from an EMBL/GenBank/DDBJ whole genome shotgun (WGS) entry which is preliminary data.</text>
</comment>
<evidence type="ECO:0000313" key="10">
    <source>
        <dbReference type="Proteomes" id="UP000259610"/>
    </source>
</evidence>
<sequence length="132" mass="14216">MVNSLPPPNSPAPVSENIWRRKYRFGSETGVEETWERVAKAVAAAEPVDQDVWASRFHDLLSDYRFLPGGRILANAGTERNATLLNCFVMGRLDDSIDGLFDALKESAITLQAGGGIGLDFSPVRPAGAAAV</sequence>
<accession>A0A3B9GZJ4</accession>
<dbReference type="Pfam" id="PF02867">
    <property type="entry name" value="Ribonuc_red_lgC"/>
    <property type="match status" value="1"/>
</dbReference>
<dbReference type="EC" id="1.17.4.1" evidence="6"/>
<comment type="cofactor">
    <cofactor evidence="1">
        <name>adenosylcob(III)alamin</name>
        <dbReference type="ChEBI" id="CHEBI:18408"/>
    </cofactor>
</comment>
<keyword evidence="3 6" id="KW-0560">Oxidoreductase</keyword>
<dbReference type="PANTHER" id="PTHR43371">
    <property type="entry name" value="VITAMIN B12-DEPENDENT RIBONUCLEOTIDE REDUCTASE"/>
    <property type="match status" value="1"/>
</dbReference>
<dbReference type="GO" id="GO:0005524">
    <property type="term" value="F:ATP binding"/>
    <property type="evidence" value="ECO:0007669"/>
    <property type="project" value="InterPro"/>
</dbReference>
<dbReference type="InterPro" id="IPR000788">
    <property type="entry name" value="RNR_lg_C"/>
</dbReference>
<dbReference type="InterPro" id="IPR050862">
    <property type="entry name" value="RdRp_reductase_class-2"/>
</dbReference>
<comment type="catalytic activity">
    <reaction evidence="6">
        <text>a 2'-deoxyribonucleoside 5'-diphosphate + [thioredoxin]-disulfide + H2O = a ribonucleoside 5'-diphosphate + [thioredoxin]-dithiol</text>
        <dbReference type="Rhea" id="RHEA:23252"/>
        <dbReference type="Rhea" id="RHEA-COMP:10698"/>
        <dbReference type="Rhea" id="RHEA-COMP:10700"/>
        <dbReference type="ChEBI" id="CHEBI:15377"/>
        <dbReference type="ChEBI" id="CHEBI:29950"/>
        <dbReference type="ChEBI" id="CHEBI:50058"/>
        <dbReference type="ChEBI" id="CHEBI:57930"/>
        <dbReference type="ChEBI" id="CHEBI:73316"/>
        <dbReference type="EC" id="1.17.4.1"/>
    </reaction>
</comment>
<evidence type="ECO:0000256" key="6">
    <source>
        <dbReference type="RuleBase" id="RU003410"/>
    </source>
</evidence>
<evidence type="ECO:0000256" key="4">
    <source>
        <dbReference type="ARBA" id="ARBA00023116"/>
    </source>
</evidence>
<keyword evidence="4 6" id="KW-0215">Deoxyribonucleotide synthesis</keyword>
<dbReference type="EMBL" id="DMAN01000213">
    <property type="protein sequence ID" value="HAE27424.1"/>
    <property type="molecule type" value="Genomic_DNA"/>
</dbReference>
<evidence type="ECO:0000313" key="9">
    <source>
        <dbReference type="EMBL" id="HAE27424.1"/>
    </source>
</evidence>
<dbReference type="Proteomes" id="UP000259610">
    <property type="component" value="Unassembled WGS sequence"/>
</dbReference>
<dbReference type="UniPathway" id="UPA00326"/>
<feature type="domain" description="Ribonucleotide reductase large subunit C-terminal" evidence="8">
    <location>
        <begin position="86"/>
        <end position="129"/>
    </location>
</feature>
<dbReference type="GO" id="GO:0009263">
    <property type="term" value="P:deoxyribonucleotide biosynthetic process"/>
    <property type="evidence" value="ECO:0007669"/>
    <property type="project" value="UniProtKB-KW"/>
</dbReference>
<dbReference type="SUPFAM" id="SSF51998">
    <property type="entry name" value="PFL-like glycyl radical enzymes"/>
    <property type="match status" value="1"/>
</dbReference>
<evidence type="ECO:0000259" key="8">
    <source>
        <dbReference type="Pfam" id="PF02867"/>
    </source>
</evidence>
<dbReference type="GO" id="GO:0031419">
    <property type="term" value="F:cobalamin binding"/>
    <property type="evidence" value="ECO:0007669"/>
    <property type="project" value="UniProtKB-KW"/>
</dbReference>
<evidence type="ECO:0000256" key="5">
    <source>
        <dbReference type="ARBA" id="ARBA00023285"/>
    </source>
</evidence>
<dbReference type="Pfam" id="PF00317">
    <property type="entry name" value="Ribonuc_red_lgN"/>
    <property type="match status" value="1"/>
</dbReference>
<gene>
    <name evidence="9" type="ORF">DCG58_09710</name>
</gene>
<feature type="domain" description="Ribonucleotide reductase large subunit N-terminal" evidence="7">
    <location>
        <begin position="15"/>
        <end position="80"/>
    </location>
</feature>
<comment type="similarity">
    <text evidence="6">Belongs to the ribonucleoside diphosphate reductase large chain family.</text>
</comment>
<proteinExistence type="inferred from homology"/>
<name>A0A3B9GZJ4_9PROT</name>
<dbReference type="AlphaFoldDB" id="A0A3B9GZJ4"/>
<dbReference type="PANTHER" id="PTHR43371:SF1">
    <property type="entry name" value="RIBONUCLEOSIDE-DIPHOSPHATE REDUCTASE"/>
    <property type="match status" value="1"/>
</dbReference>
<dbReference type="InterPro" id="IPR013509">
    <property type="entry name" value="RNR_lsu_N"/>
</dbReference>
<keyword evidence="5" id="KW-0170">Cobalt</keyword>
<feature type="non-terminal residue" evidence="9">
    <location>
        <position position="132"/>
    </location>
</feature>